<dbReference type="RefSeq" id="WP_094405379.1">
    <property type="nucleotide sequence ID" value="NZ_NMVO01000012.1"/>
</dbReference>
<keyword evidence="1" id="KW-0560">Oxidoreductase</keyword>
<dbReference type="InterPro" id="IPR006140">
    <property type="entry name" value="D-isomer_DH_NAD-bd"/>
</dbReference>
<evidence type="ECO:0000313" key="4">
    <source>
        <dbReference type="EMBL" id="OYO14673.1"/>
    </source>
</evidence>
<dbReference type="PANTHER" id="PTHR43333">
    <property type="entry name" value="2-HACID_DH_C DOMAIN-CONTAINING PROTEIN"/>
    <property type="match status" value="1"/>
</dbReference>
<dbReference type="PANTHER" id="PTHR43333:SF1">
    <property type="entry name" value="D-ISOMER SPECIFIC 2-HYDROXYACID DEHYDROGENASE NAD-BINDING DOMAIN-CONTAINING PROTEIN"/>
    <property type="match status" value="1"/>
</dbReference>
<accession>A0A255GJX6</accession>
<dbReference type="GO" id="GO:0051287">
    <property type="term" value="F:NAD binding"/>
    <property type="evidence" value="ECO:0007669"/>
    <property type="project" value="InterPro"/>
</dbReference>
<dbReference type="GO" id="GO:0016491">
    <property type="term" value="F:oxidoreductase activity"/>
    <property type="evidence" value="ECO:0007669"/>
    <property type="project" value="UniProtKB-KW"/>
</dbReference>
<keyword evidence="5" id="KW-1185">Reference proteome</keyword>
<dbReference type="Pfam" id="PF02826">
    <property type="entry name" value="2-Hacid_dh_C"/>
    <property type="match status" value="1"/>
</dbReference>
<dbReference type="Gene3D" id="3.40.50.720">
    <property type="entry name" value="NAD(P)-binding Rossmann-like Domain"/>
    <property type="match status" value="2"/>
</dbReference>
<name>A0A255GJX6_9ACTN</name>
<evidence type="ECO:0000256" key="2">
    <source>
        <dbReference type="ARBA" id="ARBA00023027"/>
    </source>
</evidence>
<dbReference type="AlphaFoldDB" id="A0A255GJX6"/>
<dbReference type="SUPFAM" id="SSF51735">
    <property type="entry name" value="NAD(P)-binding Rossmann-fold domains"/>
    <property type="match status" value="1"/>
</dbReference>
<evidence type="ECO:0000313" key="5">
    <source>
        <dbReference type="Proteomes" id="UP000215896"/>
    </source>
</evidence>
<feature type="domain" description="D-isomer specific 2-hydroxyacid dehydrogenase NAD-binding" evidence="3">
    <location>
        <begin position="143"/>
        <end position="314"/>
    </location>
</feature>
<dbReference type="OrthoDB" id="4324715at2"/>
<proteinExistence type="predicted"/>
<dbReference type="InterPro" id="IPR036291">
    <property type="entry name" value="NAD(P)-bd_dom_sf"/>
</dbReference>
<keyword evidence="2" id="KW-0520">NAD</keyword>
<reference evidence="4 5" key="1">
    <citation type="submission" date="2017-07" db="EMBL/GenBank/DDBJ databases">
        <title>Draft whole genome sequences of clinical Proprionibacteriaceae strains.</title>
        <authorList>
            <person name="Bernier A.-M."/>
            <person name="Bernard K."/>
            <person name="Domingo M.-C."/>
        </authorList>
    </citation>
    <scope>NUCLEOTIDE SEQUENCE [LARGE SCALE GENOMIC DNA]</scope>
    <source>
        <strain evidence="4 5">NML 030167</strain>
    </source>
</reference>
<dbReference type="EMBL" id="NMVO01000012">
    <property type="protein sequence ID" value="OYO14673.1"/>
    <property type="molecule type" value="Genomic_DNA"/>
</dbReference>
<dbReference type="CDD" id="cd05300">
    <property type="entry name" value="2-Hacid_dh_1"/>
    <property type="match status" value="1"/>
</dbReference>
<protein>
    <submittedName>
        <fullName evidence="4">Hydroxyacid dehydrogenase</fullName>
    </submittedName>
</protein>
<evidence type="ECO:0000256" key="1">
    <source>
        <dbReference type="ARBA" id="ARBA00023002"/>
    </source>
</evidence>
<sequence length="351" mass="37269">MSASDRLRVFIATPLTPENCELLVELEPRIDLVVEQELLPPMRWVGDHDGDPAHTRTPEQQARFDRLCDQAEALYGIPDTDPAALARTVAANPGLRWVHTMAAGGGAQLRAAGLDDDALQRIAFTRSSGPHARTLAEFALFGILAGAKDLPRLRAQQDARQWTGRWVMRAVFDLTVLILGTGAIGAETARLFSALGARVIGVNRSGHPVDGFDAVVPTDRIAEAAAEADALVNTLPQSDGTTGIVSAEVLDALGPDALLASTGRGTAIDEPALVAALADGRVGFAALDVFAVEPLPADSPLWGMANVLIAPHTAALHGNEDRLIAELFTENARRLLDGEELLNPIDTKTFV</sequence>
<comment type="caution">
    <text evidence="4">The sequence shown here is derived from an EMBL/GenBank/DDBJ whole genome shotgun (WGS) entry which is preliminary data.</text>
</comment>
<dbReference type="Proteomes" id="UP000215896">
    <property type="component" value="Unassembled WGS sequence"/>
</dbReference>
<evidence type="ECO:0000259" key="3">
    <source>
        <dbReference type="Pfam" id="PF02826"/>
    </source>
</evidence>
<gene>
    <name evidence="4" type="ORF">CGZ94_08880</name>
</gene>
<organism evidence="4 5">
    <name type="scientific">Enemella evansiae</name>
    <dbReference type="NCBI Taxonomy" id="2016499"/>
    <lineage>
        <taxon>Bacteria</taxon>
        <taxon>Bacillati</taxon>
        <taxon>Actinomycetota</taxon>
        <taxon>Actinomycetes</taxon>
        <taxon>Propionibacteriales</taxon>
        <taxon>Propionibacteriaceae</taxon>
        <taxon>Enemella</taxon>
    </lineage>
</organism>